<proteinExistence type="predicted"/>
<dbReference type="OrthoDB" id="9969062at2"/>
<dbReference type="Proteomes" id="UP000182840">
    <property type="component" value="Chromosome"/>
</dbReference>
<keyword evidence="2" id="KW-1185">Reference proteome</keyword>
<name>A0A1L3SP19_9HYPH</name>
<organism evidence="1 2">
    <name type="scientific">Aquibium oceanicum</name>
    <dbReference type="NCBI Taxonomy" id="1670800"/>
    <lineage>
        <taxon>Bacteria</taxon>
        <taxon>Pseudomonadati</taxon>
        <taxon>Pseudomonadota</taxon>
        <taxon>Alphaproteobacteria</taxon>
        <taxon>Hyphomicrobiales</taxon>
        <taxon>Phyllobacteriaceae</taxon>
        <taxon>Aquibium</taxon>
    </lineage>
</organism>
<dbReference type="STRING" id="1670800.BSQ44_06960"/>
<dbReference type="AlphaFoldDB" id="A0A1L3SP19"/>
<dbReference type="KEGG" id="meso:BSQ44_06960"/>
<protein>
    <submittedName>
        <fullName evidence="1">Uncharacterized protein</fullName>
    </submittedName>
</protein>
<accession>A0A1L3SP19</accession>
<evidence type="ECO:0000313" key="2">
    <source>
        <dbReference type="Proteomes" id="UP000182840"/>
    </source>
</evidence>
<reference evidence="2" key="1">
    <citation type="submission" date="2016-11" db="EMBL/GenBank/DDBJ databases">
        <title>Mesorhizobium oceanicum sp. nov., isolated from deep seawater in South China Sea.</title>
        <authorList>
            <person name="Fu G.-Y."/>
        </authorList>
    </citation>
    <scope>NUCLEOTIDE SEQUENCE [LARGE SCALE GENOMIC DNA]</scope>
    <source>
        <strain evidence="2">B7</strain>
    </source>
</reference>
<gene>
    <name evidence="1" type="ORF">BSQ44_06960</name>
</gene>
<dbReference type="EMBL" id="CP018171">
    <property type="protein sequence ID" value="APH71138.1"/>
    <property type="molecule type" value="Genomic_DNA"/>
</dbReference>
<evidence type="ECO:0000313" key="1">
    <source>
        <dbReference type="EMBL" id="APH71138.1"/>
    </source>
</evidence>
<sequence>MAADIKELMKRAGQAGFKRRDGAMTAIEAAHDVIKEAMQRMVEMMTDEDATMAQVKAVENIIAWGAGKPEHYITYTLNLGGKTIVEAMEEIIVAVGSGLISFEASQHCINLLKLKSEAIDISMIMERMEEMAAEIRRLKGGDRTIDQ</sequence>
<dbReference type="RefSeq" id="WP_072602543.1">
    <property type="nucleotide sequence ID" value="NZ_CP018171.1"/>
</dbReference>